<organism evidence="14 15">
    <name type="scientific">Syntrophomonas wolfei subsp. wolfei (strain DSM 2245B / Goettingen)</name>
    <dbReference type="NCBI Taxonomy" id="335541"/>
    <lineage>
        <taxon>Bacteria</taxon>
        <taxon>Bacillati</taxon>
        <taxon>Bacillota</taxon>
        <taxon>Clostridia</taxon>
        <taxon>Eubacteriales</taxon>
        <taxon>Syntrophomonadaceae</taxon>
        <taxon>Syntrophomonas</taxon>
    </lineage>
</organism>
<dbReference type="GO" id="GO:0015379">
    <property type="term" value="F:potassium:chloride symporter activity"/>
    <property type="evidence" value="ECO:0007669"/>
    <property type="project" value="InterPro"/>
</dbReference>
<dbReference type="PIRSF" id="PIRSF006247">
    <property type="entry name" value="TrkH"/>
    <property type="match status" value="1"/>
</dbReference>
<evidence type="ECO:0000256" key="10">
    <source>
        <dbReference type="ARBA" id="ARBA00023065"/>
    </source>
</evidence>
<dbReference type="GO" id="GO:0046872">
    <property type="term" value="F:metal ion binding"/>
    <property type="evidence" value="ECO:0007669"/>
    <property type="project" value="UniProtKB-KW"/>
</dbReference>
<name>Q0AYH5_SYNWW</name>
<feature type="transmembrane region" description="Helical" evidence="13">
    <location>
        <begin position="390"/>
        <end position="412"/>
    </location>
</feature>
<reference evidence="15" key="1">
    <citation type="journal article" date="2010" name="Environ. Microbiol.">
        <title>The genome of Syntrophomonas wolfei: new insights into syntrophic metabolism and biohydrogen production.</title>
        <authorList>
            <person name="Sieber J.R."/>
            <person name="Sims D.R."/>
            <person name="Han C."/>
            <person name="Kim E."/>
            <person name="Lykidis A."/>
            <person name="Lapidus A.L."/>
            <person name="McDonnald E."/>
            <person name="Rohlin L."/>
            <person name="Culley D.E."/>
            <person name="Gunsalus R."/>
            <person name="McInerney M.J."/>
        </authorList>
    </citation>
    <scope>NUCLEOTIDE SEQUENCE [LARGE SCALE GENOMIC DNA]</scope>
    <source>
        <strain evidence="15">DSM 2245B / Goettingen</strain>
    </source>
</reference>
<feature type="transmembrane region" description="Helical" evidence="13">
    <location>
        <begin position="234"/>
        <end position="255"/>
    </location>
</feature>
<dbReference type="Proteomes" id="UP000001968">
    <property type="component" value="Chromosome"/>
</dbReference>
<dbReference type="GO" id="GO:0005886">
    <property type="term" value="C:plasma membrane"/>
    <property type="evidence" value="ECO:0007669"/>
    <property type="project" value="UniProtKB-SubCell"/>
</dbReference>
<evidence type="ECO:0000256" key="7">
    <source>
        <dbReference type="ARBA" id="ARBA00022692"/>
    </source>
</evidence>
<dbReference type="EMBL" id="CP000448">
    <property type="protein sequence ID" value="ABI68229.1"/>
    <property type="molecule type" value="Genomic_DNA"/>
</dbReference>
<dbReference type="InterPro" id="IPR003445">
    <property type="entry name" value="Cat_transpt"/>
</dbReference>
<evidence type="ECO:0000256" key="9">
    <source>
        <dbReference type="ARBA" id="ARBA00022989"/>
    </source>
</evidence>
<comment type="subcellular location">
    <subcellularLocation>
        <location evidence="1">Cell inner membrane</location>
        <topology evidence="1">Multi-pass membrane protein</topology>
    </subcellularLocation>
</comment>
<evidence type="ECO:0000313" key="14">
    <source>
        <dbReference type="EMBL" id="ABI68229.1"/>
    </source>
</evidence>
<feature type="binding site" evidence="12">
    <location>
        <position position="109"/>
    </location>
    <ligand>
        <name>K(+)</name>
        <dbReference type="ChEBI" id="CHEBI:29103"/>
    </ligand>
</feature>
<dbReference type="KEGG" id="swo:Swol_0913"/>
<feature type="transmembrane region" description="Helical" evidence="13">
    <location>
        <begin position="134"/>
        <end position="153"/>
    </location>
</feature>
<evidence type="ECO:0000313" key="15">
    <source>
        <dbReference type="Proteomes" id="UP000001968"/>
    </source>
</evidence>
<feature type="transmembrane region" description="Helical" evidence="13">
    <location>
        <begin position="38"/>
        <end position="56"/>
    </location>
</feature>
<feature type="transmembrane region" description="Helical" evidence="13">
    <location>
        <begin position="325"/>
        <end position="345"/>
    </location>
</feature>
<evidence type="ECO:0000256" key="13">
    <source>
        <dbReference type="SAM" id="Phobius"/>
    </source>
</evidence>
<protein>
    <submittedName>
        <fullName evidence="14">K+ transporter trk</fullName>
    </submittedName>
</protein>
<feature type="transmembrane region" description="Helical" evidence="13">
    <location>
        <begin position="455"/>
        <end position="476"/>
    </location>
</feature>
<dbReference type="AlphaFoldDB" id="Q0AYH5"/>
<keyword evidence="6" id="KW-0633">Potassium transport</keyword>
<feature type="binding site" evidence="12">
    <location>
        <position position="316"/>
    </location>
    <ligand>
        <name>K(+)</name>
        <dbReference type="ChEBI" id="CHEBI:29103"/>
    </ligand>
</feature>
<evidence type="ECO:0000256" key="4">
    <source>
        <dbReference type="ARBA" id="ARBA00022475"/>
    </source>
</evidence>
<dbReference type="PANTHER" id="PTHR32024">
    <property type="entry name" value="TRK SYSTEM POTASSIUM UPTAKE PROTEIN TRKG-RELATED"/>
    <property type="match status" value="1"/>
</dbReference>
<sequence>MIRTRVILGYLGRIILIIGISMLSSVLCSLYYRESIIIPFSLAAGVTIVTGLLLVFSAEKQAIHYKEGFVIVSLGWLLASLFGSLPYIFTGCLPSFADAFFETVSGFTTTGASVISNVEATPKGLLFWRSLTQWLGGMGIIGLFVAIISGMGAQANHLFKAEVPGPVANKISPRVRETAKKLWITYIVLSVCCTVLLYLFGMNIFDSLCHTFATMATGGFSTRNASVGYYNSPLIQWTLTLFMFIAGVNFTLHYLGFKQRNLQVYLKNREFLFYTAIVVVASLLVTLSLSLGGSELSTEGKLRAAFFQVVTIVTTTGYSSVDFELWPNMALGIIFLMMFVGGCAGSTGGNIKPGRYLILLHRSIIEIKRIIHPKAVISLRFNDRIISDSLLINVLQFFFLYIMFLALGTIGLSCLDVDLITSLTAAASCLGNIGPGLGQVGPMDNYSFIADSGKYLLSLLMLIGRLEIYPLLLLFLPDFWRE</sequence>
<evidence type="ECO:0000256" key="5">
    <source>
        <dbReference type="ARBA" id="ARBA00022519"/>
    </source>
</evidence>
<gene>
    <name evidence="14" type="ordered locus">Swol_0913</name>
</gene>
<keyword evidence="15" id="KW-1185">Reference proteome</keyword>
<keyword evidence="12" id="KW-0479">Metal-binding</keyword>
<dbReference type="Pfam" id="PF02386">
    <property type="entry name" value="TrkH"/>
    <property type="match status" value="1"/>
</dbReference>
<dbReference type="PANTHER" id="PTHR32024:SF2">
    <property type="entry name" value="TRK SYSTEM POTASSIUM UPTAKE PROTEIN TRKG-RELATED"/>
    <property type="match status" value="1"/>
</dbReference>
<feature type="binding site" evidence="12">
    <location>
        <position position="432"/>
    </location>
    <ligand>
        <name>K(+)</name>
        <dbReference type="ChEBI" id="CHEBI:29103"/>
    </ligand>
</feature>
<evidence type="ECO:0000256" key="12">
    <source>
        <dbReference type="PIRSR" id="PIRSR006247-1"/>
    </source>
</evidence>
<feature type="transmembrane region" description="Helical" evidence="13">
    <location>
        <begin position="7"/>
        <end position="32"/>
    </location>
</feature>
<dbReference type="eggNOG" id="COG0168">
    <property type="taxonomic scope" value="Bacteria"/>
</dbReference>
<comment type="similarity">
    <text evidence="2">Belongs to the TrkH potassium transport family.</text>
</comment>
<evidence type="ECO:0000256" key="11">
    <source>
        <dbReference type="ARBA" id="ARBA00023136"/>
    </source>
</evidence>
<feature type="transmembrane region" description="Helical" evidence="13">
    <location>
        <begin position="271"/>
        <end position="291"/>
    </location>
</feature>
<dbReference type="STRING" id="335541.Swol_0913"/>
<keyword evidence="8 12" id="KW-0630">Potassium</keyword>
<evidence type="ECO:0000256" key="3">
    <source>
        <dbReference type="ARBA" id="ARBA00022448"/>
    </source>
</evidence>
<keyword evidence="10" id="KW-0406">Ion transport</keyword>
<keyword evidence="9 13" id="KW-1133">Transmembrane helix</keyword>
<feature type="transmembrane region" description="Helical" evidence="13">
    <location>
        <begin position="68"/>
        <end position="89"/>
    </location>
</feature>
<evidence type="ECO:0000256" key="6">
    <source>
        <dbReference type="ARBA" id="ARBA00022538"/>
    </source>
</evidence>
<feature type="transmembrane region" description="Helical" evidence="13">
    <location>
        <begin position="183"/>
        <end position="205"/>
    </location>
</feature>
<proteinExistence type="inferred from homology"/>
<feature type="binding site" evidence="12">
    <location>
        <position position="110"/>
    </location>
    <ligand>
        <name>K(+)</name>
        <dbReference type="ChEBI" id="CHEBI:29103"/>
    </ligand>
</feature>
<evidence type="ECO:0000256" key="2">
    <source>
        <dbReference type="ARBA" id="ARBA00009137"/>
    </source>
</evidence>
<dbReference type="HOGENOM" id="CLU_030708_0_2_9"/>
<keyword evidence="3" id="KW-0813">Transport</keyword>
<feature type="binding site" evidence="12">
    <location>
        <position position="315"/>
    </location>
    <ligand>
        <name>K(+)</name>
        <dbReference type="ChEBI" id="CHEBI:29103"/>
    </ligand>
</feature>
<feature type="binding site" evidence="12">
    <location>
        <position position="218"/>
    </location>
    <ligand>
        <name>K(+)</name>
        <dbReference type="ChEBI" id="CHEBI:29103"/>
    </ligand>
</feature>
<evidence type="ECO:0000256" key="1">
    <source>
        <dbReference type="ARBA" id="ARBA00004429"/>
    </source>
</evidence>
<keyword evidence="11 13" id="KW-0472">Membrane</keyword>
<keyword evidence="7 13" id="KW-0812">Transmembrane</keyword>
<accession>Q0AYH5</accession>
<dbReference type="InterPro" id="IPR004772">
    <property type="entry name" value="TrkH"/>
</dbReference>
<evidence type="ECO:0000256" key="8">
    <source>
        <dbReference type="ARBA" id="ARBA00022958"/>
    </source>
</evidence>
<keyword evidence="4" id="KW-1003">Cell membrane</keyword>
<keyword evidence="5" id="KW-0997">Cell inner membrane</keyword>
<dbReference type="RefSeq" id="WP_011640334.1">
    <property type="nucleotide sequence ID" value="NC_008346.1"/>
</dbReference>